<dbReference type="Proteomes" id="UP001165041">
    <property type="component" value="Unassembled WGS sequence"/>
</dbReference>
<protein>
    <submittedName>
        <fullName evidence="2">Uncharacterized protein</fullName>
    </submittedName>
</protein>
<sequence>MVTGPPSPLASEPEPLLLQAAMETARAATRAEAAMPRRMETPRKVGVPEMEEDGA</sequence>
<proteinExistence type="predicted"/>
<evidence type="ECO:0000256" key="1">
    <source>
        <dbReference type="SAM" id="MobiDB-lite"/>
    </source>
</evidence>
<dbReference type="EMBL" id="BSSA01000026">
    <property type="protein sequence ID" value="GLW73614.1"/>
    <property type="molecule type" value="Genomic_DNA"/>
</dbReference>
<accession>A0A9W6QEK8</accession>
<evidence type="ECO:0000313" key="2">
    <source>
        <dbReference type="EMBL" id="GLW73614.1"/>
    </source>
</evidence>
<reference evidence="2" key="1">
    <citation type="submission" date="2023-02" db="EMBL/GenBank/DDBJ databases">
        <title>Kitasatospora phosalacinea NBRC 14627.</title>
        <authorList>
            <person name="Ichikawa N."/>
            <person name="Sato H."/>
            <person name="Tonouchi N."/>
        </authorList>
    </citation>
    <scope>NUCLEOTIDE SEQUENCE</scope>
    <source>
        <strain evidence="2">NBRC 14627</strain>
    </source>
</reference>
<feature type="compositionally biased region" description="Low complexity" evidence="1">
    <location>
        <begin position="25"/>
        <end position="34"/>
    </location>
</feature>
<dbReference type="AlphaFoldDB" id="A0A9W6QEK8"/>
<comment type="caution">
    <text evidence="2">The sequence shown here is derived from an EMBL/GenBank/DDBJ whole genome shotgun (WGS) entry which is preliminary data.</text>
</comment>
<feature type="region of interest" description="Disordered" evidence="1">
    <location>
        <begin position="25"/>
        <end position="55"/>
    </location>
</feature>
<name>A0A9W6QEK8_9ACTN</name>
<gene>
    <name evidence="2" type="ORF">Kpho02_59130</name>
</gene>
<evidence type="ECO:0000313" key="3">
    <source>
        <dbReference type="Proteomes" id="UP001165041"/>
    </source>
</evidence>
<organism evidence="2 3">
    <name type="scientific">Kitasatospora phosalacinea</name>
    <dbReference type="NCBI Taxonomy" id="2065"/>
    <lineage>
        <taxon>Bacteria</taxon>
        <taxon>Bacillati</taxon>
        <taxon>Actinomycetota</taxon>
        <taxon>Actinomycetes</taxon>
        <taxon>Kitasatosporales</taxon>
        <taxon>Streptomycetaceae</taxon>
        <taxon>Kitasatospora</taxon>
    </lineage>
</organism>